<evidence type="ECO:0000313" key="1">
    <source>
        <dbReference type="EMBL" id="CAK7947823.1"/>
    </source>
</evidence>
<dbReference type="AlphaFoldDB" id="A0AAV1VNJ2"/>
<dbReference type="Proteomes" id="UP001162060">
    <property type="component" value="Unassembled WGS sequence"/>
</dbReference>
<dbReference type="EMBL" id="CAKLBY020000387">
    <property type="protein sequence ID" value="CAK7947823.1"/>
    <property type="molecule type" value="Genomic_DNA"/>
</dbReference>
<sequence length="102" mass="11826">MCERVQSHFARASSWKVKTDKTTHYCVSFFGDWLESSNVVHHLLALTRSARRSNHWLIDSVDAEEHLFALTRCIVQGFYKYHSFSEGVEYNISVRGEKDGSQ</sequence>
<protein>
    <submittedName>
        <fullName evidence="1">Uncharacterized protein</fullName>
    </submittedName>
</protein>
<reference evidence="1" key="1">
    <citation type="submission" date="2024-01" db="EMBL/GenBank/DDBJ databases">
        <authorList>
            <person name="Webb A."/>
        </authorList>
    </citation>
    <scope>NUCLEOTIDE SEQUENCE</scope>
    <source>
        <strain evidence="1">Pm1</strain>
    </source>
</reference>
<organism evidence="1 2">
    <name type="scientific">Peronospora matthiolae</name>
    <dbReference type="NCBI Taxonomy" id="2874970"/>
    <lineage>
        <taxon>Eukaryota</taxon>
        <taxon>Sar</taxon>
        <taxon>Stramenopiles</taxon>
        <taxon>Oomycota</taxon>
        <taxon>Peronosporomycetes</taxon>
        <taxon>Peronosporales</taxon>
        <taxon>Peronosporaceae</taxon>
        <taxon>Peronospora</taxon>
    </lineage>
</organism>
<comment type="caution">
    <text evidence="1">The sequence shown here is derived from an EMBL/GenBank/DDBJ whole genome shotgun (WGS) entry which is preliminary data.</text>
</comment>
<evidence type="ECO:0000313" key="2">
    <source>
        <dbReference type="Proteomes" id="UP001162060"/>
    </source>
</evidence>
<proteinExistence type="predicted"/>
<name>A0AAV1VNJ2_9STRA</name>
<gene>
    <name evidence="1" type="ORF">PM001_LOCUS32973</name>
</gene>
<accession>A0AAV1VNJ2</accession>